<proteinExistence type="predicted"/>
<evidence type="ECO:0000256" key="2">
    <source>
        <dbReference type="ARBA" id="ARBA00023002"/>
    </source>
</evidence>
<sequence>MKFLAPLALAATLATPALADLTELTDAERAAFRAEVRAYLLDNPEVLMEAIAVLEQRQANAEVERDQMAVAANADALFNSAFDWVGGNPEGDVTIVEFFDYRCGYCRRVHPDVEALIEFDGNIRYIAKEFPILGEQSVLASRFAIATRIALGDDAYETISNALMEMRGDMTEASLIALAEENGLDSQAITAALSDPLVDSTIGYNHDLAGRMQITGTPTFIFGDQMVRGAIGVDDMQRIVAAIRADAD</sequence>
<evidence type="ECO:0000256" key="3">
    <source>
        <dbReference type="ARBA" id="ARBA00023157"/>
    </source>
</evidence>
<name>A0ABP9LLY5_9RHOB</name>
<evidence type="ECO:0000256" key="4">
    <source>
        <dbReference type="ARBA" id="ARBA00023284"/>
    </source>
</evidence>
<keyword evidence="1 5" id="KW-0732">Signal</keyword>
<dbReference type="InterPro" id="IPR036249">
    <property type="entry name" value="Thioredoxin-like_sf"/>
</dbReference>
<evidence type="ECO:0000313" key="7">
    <source>
        <dbReference type="EMBL" id="GAA5078615.1"/>
    </source>
</evidence>
<dbReference type="Proteomes" id="UP001499910">
    <property type="component" value="Unassembled WGS sequence"/>
</dbReference>
<evidence type="ECO:0000259" key="6">
    <source>
        <dbReference type="PROSITE" id="PS51352"/>
    </source>
</evidence>
<feature type="domain" description="Thioredoxin" evidence="6">
    <location>
        <begin position="63"/>
        <end position="245"/>
    </location>
</feature>
<reference evidence="8" key="1">
    <citation type="journal article" date="2019" name="Int. J. Syst. Evol. Microbiol.">
        <title>The Global Catalogue of Microorganisms (GCM) 10K type strain sequencing project: providing services to taxonomists for standard genome sequencing and annotation.</title>
        <authorList>
            <consortium name="The Broad Institute Genomics Platform"/>
            <consortium name="The Broad Institute Genome Sequencing Center for Infectious Disease"/>
            <person name="Wu L."/>
            <person name="Ma J."/>
        </authorList>
    </citation>
    <scope>NUCLEOTIDE SEQUENCE [LARGE SCALE GENOMIC DNA]</scope>
    <source>
        <strain evidence="8">JCM 18015</strain>
    </source>
</reference>
<dbReference type="EMBL" id="BAABHW010000005">
    <property type="protein sequence ID" value="GAA5078615.1"/>
    <property type="molecule type" value="Genomic_DNA"/>
</dbReference>
<dbReference type="Pfam" id="PF18312">
    <property type="entry name" value="ScsC_N"/>
    <property type="match status" value="1"/>
</dbReference>
<evidence type="ECO:0000256" key="5">
    <source>
        <dbReference type="SAM" id="SignalP"/>
    </source>
</evidence>
<accession>A0ABP9LLY5</accession>
<protein>
    <submittedName>
        <fullName evidence="7">DsbA family protein</fullName>
    </submittedName>
</protein>
<feature type="chain" id="PRO_5046651315" evidence="5">
    <location>
        <begin position="20"/>
        <end position="248"/>
    </location>
</feature>
<dbReference type="Gene3D" id="3.40.30.10">
    <property type="entry name" value="Glutaredoxin"/>
    <property type="match status" value="1"/>
</dbReference>
<organism evidence="7 8">
    <name type="scientific">[Roseibacterium] beibuensis</name>
    <dbReference type="NCBI Taxonomy" id="1193142"/>
    <lineage>
        <taxon>Bacteria</taxon>
        <taxon>Pseudomonadati</taxon>
        <taxon>Pseudomonadota</taxon>
        <taxon>Alphaproteobacteria</taxon>
        <taxon>Rhodobacterales</taxon>
        <taxon>Roseobacteraceae</taxon>
        <taxon>Roseicyclus</taxon>
    </lineage>
</organism>
<dbReference type="InterPro" id="IPR001853">
    <property type="entry name" value="DSBA-like_thioredoxin_dom"/>
</dbReference>
<keyword evidence="3" id="KW-1015">Disulfide bond</keyword>
<keyword evidence="4" id="KW-0676">Redox-active center</keyword>
<dbReference type="Pfam" id="PF01323">
    <property type="entry name" value="DSBA"/>
    <property type="match status" value="1"/>
</dbReference>
<feature type="signal peptide" evidence="5">
    <location>
        <begin position="1"/>
        <end position="19"/>
    </location>
</feature>
<dbReference type="RefSeq" id="WP_259552894.1">
    <property type="nucleotide sequence ID" value="NZ_BAABHW010000005.1"/>
</dbReference>
<comment type="caution">
    <text evidence="7">The sequence shown here is derived from an EMBL/GenBank/DDBJ whole genome shotgun (WGS) entry which is preliminary data.</text>
</comment>
<dbReference type="InterPro" id="IPR013766">
    <property type="entry name" value="Thioredoxin_domain"/>
</dbReference>
<dbReference type="InterPro" id="IPR041205">
    <property type="entry name" value="ScsC_N"/>
</dbReference>
<gene>
    <name evidence="7" type="ORF">GCM10023209_29910</name>
</gene>
<dbReference type="PANTHER" id="PTHR13887:SF14">
    <property type="entry name" value="DISULFIDE BOND FORMATION PROTEIN D"/>
    <property type="match status" value="1"/>
</dbReference>
<keyword evidence="2" id="KW-0560">Oxidoreductase</keyword>
<dbReference type="PROSITE" id="PS51352">
    <property type="entry name" value="THIOREDOXIN_2"/>
    <property type="match status" value="1"/>
</dbReference>
<dbReference type="SUPFAM" id="SSF52833">
    <property type="entry name" value="Thioredoxin-like"/>
    <property type="match status" value="1"/>
</dbReference>
<evidence type="ECO:0000313" key="8">
    <source>
        <dbReference type="Proteomes" id="UP001499910"/>
    </source>
</evidence>
<evidence type="ECO:0000256" key="1">
    <source>
        <dbReference type="ARBA" id="ARBA00022729"/>
    </source>
</evidence>
<dbReference type="PANTHER" id="PTHR13887">
    <property type="entry name" value="GLUTATHIONE S-TRANSFERASE KAPPA"/>
    <property type="match status" value="1"/>
</dbReference>
<keyword evidence="8" id="KW-1185">Reference proteome</keyword>
<dbReference type="CDD" id="cd03023">
    <property type="entry name" value="DsbA_Com1_like"/>
    <property type="match status" value="1"/>
</dbReference>